<dbReference type="RefSeq" id="WP_232595638.1">
    <property type="nucleotide sequence ID" value="NZ_BSPD01000003.1"/>
</dbReference>
<dbReference type="SUPFAM" id="SSF51197">
    <property type="entry name" value="Clavaminate synthase-like"/>
    <property type="match status" value="1"/>
</dbReference>
<name>A0AA37T0E7_9GAMM</name>
<dbReference type="InterPro" id="IPR008775">
    <property type="entry name" value="Phytyl_CoA_dOase-like"/>
</dbReference>
<organism evidence="2 3">
    <name type="scientific">Marinibactrum halimedae</name>
    <dbReference type="NCBI Taxonomy" id="1444977"/>
    <lineage>
        <taxon>Bacteria</taxon>
        <taxon>Pseudomonadati</taxon>
        <taxon>Pseudomonadota</taxon>
        <taxon>Gammaproteobacteria</taxon>
        <taxon>Cellvibrionales</taxon>
        <taxon>Cellvibrionaceae</taxon>
        <taxon>Marinibactrum</taxon>
    </lineage>
</organism>
<evidence type="ECO:0000313" key="3">
    <source>
        <dbReference type="Proteomes" id="UP001156870"/>
    </source>
</evidence>
<dbReference type="Pfam" id="PF05721">
    <property type="entry name" value="PhyH"/>
    <property type="match status" value="1"/>
</dbReference>
<dbReference type="PANTHER" id="PTHR20883">
    <property type="entry name" value="PHYTANOYL-COA DIOXYGENASE DOMAIN CONTAINING 1"/>
    <property type="match status" value="1"/>
</dbReference>
<sequence length="249" mass="28505">MTIKTTSSASLNIEALSKQFWEDGFLVLENFFDDSLMDQYHSLILEHFGNTPEFLHNEEFLNKSDTEVIPWFPQREGVEAFDTVEKHPMLQALTQAILGQGWNSQYSMVMFSKQGTKGQAWHQDCPPENRDHFNMNRLVYTMDVSPEIGGLTMVVKGSHKQGVLPASDRDETFENEVVLEPKKGMLVLLHGHTWHRVTPVVGDYRVSTNYRCAPKGTPDDITDICVYRNMRYQFSVSRVVEDRLAKAVS</sequence>
<dbReference type="EMBL" id="BSPD01000003">
    <property type="protein sequence ID" value="GLS24435.1"/>
    <property type="molecule type" value="Genomic_DNA"/>
</dbReference>
<dbReference type="Gene3D" id="2.60.120.620">
    <property type="entry name" value="q2cbj1_9rhob like domain"/>
    <property type="match status" value="1"/>
</dbReference>
<evidence type="ECO:0008006" key="4">
    <source>
        <dbReference type="Google" id="ProtNLM"/>
    </source>
</evidence>
<reference evidence="2 3" key="1">
    <citation type="journal article" date="2014" name="Int. J. Syst. Evol. Microbiol.">
        <title>Complete genome sequence of Corynebacterium casei LMG S-19264T (=DSM 44701T), isolated from a smear-ripened cheese.</title>
        <authorList>
            <consortium name="US DOE Joint Genome Institute (JGI-PGF)"/>
            <person name="Walter F."/>
            <person name="Albersmeier A."/>
            <person name="Kalinowski J."/>
            <person name="Ruckert C."/>
        </authorList>
    </citation>
    <scope>NUCLEOTIDE SEQUENCE [LARGE SCALE GENOMIC DNA]</scope>
    <source>
        <strain evidence="2 3">NBRC 110095</strain>
    </source>
</reference>
<comment type="cofactor">
    <cofactor evidence="1">
        <name>Fe(2+)</name>
        <dbReference type="ChEBI" id="CHEBI:29033"/>
    </cofactor>
</comment>
<dbReference type="PANTHER" id="PTHR20883:SF48">
    <property type="entry name" value="ECTOINE DIOXYGENASE"/>
    <property type="match status" value="1"/>
</dbReference>
<dbReference type="GO" id="GO:0005506">
    <property type="term" value="F:iron ion binding"/>
    <property type="evidence" value="ECO:0007669"/>
    <property type="project" value="UniProtKB-ARBA"/>
</dbReference>
<evidence type="ECO:0000313" key="2">
    <source>
        <dbReference type="EMBL" id="GLS24435.1"/>
    </source>
</evidence>
<keyword evidence="3" id="KW-1185">Reference proteome</keyword>
<evidence type="ECO:0000256" key="1">
    <source>
        <dbReference type="ARBA" id="ARBA00001954"/>
    </source>
</evidence>
<dbReference type="Proteomes" id="UP001156870">
    <property type="component" value="Unassembled WGS sequence"/>
</dbReference>
<proteinExistence type="predicted"/>
<gene>
    <name evidence="2" type="ORF">GCM10007877_01460</name>
</gene>
<protein>
    <recommendedName>
        <fullName evidence="4">Phytanoyl-CoA dioxygenase</fullName>
    </recommendedName>
</protein>
<dbReference type="GO" id="GO:0016706">
    <property type="term" value="F:2-oxoglutarate-dependent dioxygenase activity"/>
    <property type="evidence" value="ECO:0007669"/>
    <property type="project" value="UniProtKB-ARBA"/>
</dbReference>
<accession>A0AA37T0E7</accession>
<dbReference type="AlphaFoldDB" id="A0AA37T0E7"/>
<comment type="caution">
    <text evidence="2">The sequence shown here is derived from an EMBL/GenBank/DDBJ whole genome shotgun (WGS) entry which is preliminary data.</text>
</comment>